<keyword evidence="1" id="KW-0812">Transmembrane</keyword>
<accession>A0A1A9AJU9</accession>
<keyword evidence="1" id="KW-0472">Membrane</keyword>
<evidence type="ECO:0000256" key="1">
    <source>
        <dbReference type="SAM" id="Phobius"/>
    </source>
</evidence>
<dbReference type="EMBL" id="FLRD01001071">
    <property type="protein sequence ID" value="SBT56355.1"/>
    <property type="molecule type" value="Genomic_DNA"/>
</dbReference>
<gene>
    <name evidence="2" type="ORF">POVWA1_075590</name>
    <name evidence="3" type="ORF">POVWA2_074690</name>
</gene>
<organism evidence="2 5">
    <name type="scientific">Plasmodium ovale wallikeri</name>
    <dbReference type="NCBI Taxonomy" id="864142"/>
    <lineage>
        <taxon>Eukaryota</taxon>
        <taxon>Sar</taxon>
        <taxon>Alveolata</taxon>
        <taxon>Apicomplexa</taxon>
        <taxon>Aconoidasida</taxon>
        <taxon>Haemosporida</taxon>
        <taxon>Plasmodiidae</taxon>
        <taxon>Plasmodium</taxon>
        <taxon>Plasmodium (Plasmodium)</taxon>
    </lineage>
</organism>
<proteinExistence type="predicted"/>
<name>A0A1A9AJU9_PLAOA</name>
<evidence type="ECO:0000313" key="2">
    <source>
        <dbReference type="EMBL" id="SBT56355.1"/>
    </source>
</evidence>
<evidence type="ECO:0000313" key="4">
    <source>
        <dbReference type="Proteomes" id="UP000078550"/>
    </source>
</evidence>
<reference evidence="4 5" key="2">
    <citation type="submission" date="2016-05" db="EMBL/GenBank/DDBJ databases">
        <authorList>
            <person name="Naeem Raeece"/>
        </authorList>
    </citation>
    <scope>NUCLEOTIDE SEQUENCE [LARGE SCALE GENOMIC DNA]</scope>
</reference>
<protein>
    <submittedName>
        <fullName evidence="2">PIR Superfamily Protein</fullName>
    </submittedName>
</protein>
<dbReference type="Pfam" id="PF05795">
    <property type="entry name" value="Plasmodium_Vir"/>
    <property type="match status" value="2"/>
</dbReference>
<reference evidence="2" key="1">
    <citation type="submission" date="2016-05" db="EMBL/GenBank/DDBJ databases">
        <authorList>
            <person name="Lavstsen T."/>
            <person name="Jespersen J.S."/>
        </authorList>
    </citation>
    <scope>NUCLEOTIDE SEQUENCE [LARGE SCALE GENOMIC DNA]</scope>
</reference>
<dbReference type="EMBL" id="FLRE01001486">
    <property type="protein sequence ID" value="SBT56680.1"/>
    <property type="molecule type" value="Genomic_DNA"/>
</dbReference>
<dbReference type="Proteomes" id="UP000078555">
    <property type="component" value="Unassembled WGS sequence"/>
</dbReference>
<evidence type="ECO:0000313" key="5">
    <source>
        <dbReference type="Proteomes" id="UP000078555"/>
    </source>
</evidence>
<feature type="transmembrane region" description="Helical" evidence="1">
    <location>
        <begin position="263"/>
        <end position="282"/>
    </location>
</feature>
<dbReference type="AlphaFoldDB" id="A0A1A9AJU9"/>
<keyword evidence="5" id="KW-1185">Reference proteome</keyword>
<evidence type="ECO:0000313" key="3">
    <source>
        <dbReference type="EMBL" id="SBT56680.1"/>
    </source>
</evidence>
<dbReference type="Proteomes" id="UP000078550">
    <property type="component" value="Unassembled WGS sequence"/>
</dbReference>
<dbReference type="InterPro" id="IPR008780">
    <property type="entry name" value="Plasmodium_Vir"/>
</dbReference>
<sequence length="341" mass="39424">METECQEASYLPSCNIYEEFNRKNDDRNLSEECLQLKTNLINYNEIENLCSDLEKNLKILCTKVKTDSFINYHVGYLYYWVMDKVLNSFNIMNNGQFIGVNRRFHNTWNRIITTLTHKHPECKQLERSYSALSMDKLKNMKEIYTYYYNYKYIEMNKIFDENKCSSFCKYLSSMSSKFSNFKSWCADSSGNCSVHMESFEKCDPLNLRIILGCKKNESCTKAYDHDSAQRIEGGNITSVVEKPVDVISGGSVNPQRDIETSTTVITVSLSLLGSLTVFFILFKLAPIGSWFYNGIIKKGKITEHLVEEENNEFSDDNFISDNIKSQGRGYSLTYQSLQNIG</sequence>
<keyword evidence="1" id="KW-1133">Transmembrane helix</keyword>